<evidence type="ECO:0000313" key="2">
    <source>
        <dbReference type="Proteomes" id="UP000265520"/>
    </source>
</evidence>
<evidence type="ECO:0000313" key="1">
    <source>
        <dbReference type="EMBL" id="MCI34743.1"/>
    </source>
</evidence>
<protein>
    <recommendedName>
        <fullName evidence="3">Cullin-like protein</fullName>
    </recommendedName>
</protein>
<dbReference type="EMBL" id="LXQA010216694">
    <property type="protein sequence ID" value="MCI34743.1"/>
    <property type="molecule type" value="Genomic_DNA"/>
</dbReference>
<evidence type="ECO:0008006" key="3">
    <source>
        <dbReference type="Google" id="ProtNLM"/>
    </source>
</evidence>
<proteinExistence type="predicted"/>
<keyword evidence="2" id="KW-1185">Reference proteome</keyword>
<dbReference type="AlphaFoldDB" id="A0A392RDP2"/>
<dbReference type="Proteomes" id="UP000265520">
    <property type="component" value="Unassembled WGS sequence"/>
</dbReference>
<organism evidence="1 2">
    <name type="scientific">Trifolium medium</name>
    <dbReference type="NCBI Taxonomy" id="97028"/>
    <lineage>
        <taxon>Eukaryota</taxon>
        <taxon>Viridiplantae</taxon>
        <taxon>Streptophyta</taxon>
        <taxon>Embryophyta</taxon>
        <taxon>Tracheophyta</taxon>
        <taxon>Spermatophyta</taxon>
        <taxon>Magnoliopsida</taxon>
        <taxon>eudicotyledons</taxon>
        <taxon>Gunneridae</taxon>
        <taxon>Pentapetalae</taxon>
        <taxon>rosids</taxon>
        <taxon>fabids</taxon>
        <taxon>Fabales</taxon>
        <taxon>Fabaceae</taxon>
        <taxon>Papilionoideae</taxon>
        <taxon>50 kb inversion clade</taxon>
        <taxon>NPAAA clade</taxon>
        <taxon>Hologalegina</taxon>
        <taxon>IRL clade</taxon>
        <taxon>Trifolieae</taxon>
        <taxon>Trifolium</taxon>
    </lineage>
</organism>
<comment type="caution">
    <text evidence="1">The sequence shown here is derived from an EMBL/GenBank/DDBJ whole genome shotgun (WGS) entry which is preliminary data.</text>
</comment>
<accession>A0A392RDP2</accession>
<sequence length="116" mass="13606">MEGSSSSSLPVVFSKLPIDTKSQKDYYTKNITIEVSYEKLDLVLEQPVDFESLRANGFDLKKLFEDQGWMNYFDMLNGPVYPVLVKDFWPRCDIFTQEDADREYEFKVAEDPENNR</sequence>
<name>A0A392RDP2_9FABA</name>
<reference evidence="1 2" key="1">
    <citation type="journal article" date="2018" name="Front. Plant Sci.">
        <title>Red Clover (Trifolium pratense) and Zigzag Clover (T. medium) - A Picture of Genomic Similarities and Differences.</title>
        <authorList>
            <person name="Dluhosova J."/>
            <person name="Istvanek J."/>
            <person name="Nedelnik J."/>
            <person name="Repkova J."/>
        </authorList>
    </citation>
    <scope>NUCLEOTIDE SEQUENCE [LARGE SCALE GENOMIC DNA]</scope>
    <source>
        <strain evidence="2">cv. 10/8</strain>
        <tissue evidence="1">Leaf</tissue>
    </source>
</reference>
<feature type="non-terminal residue" evidence="1">
    <location>
        <position position="116"/>
    </location>
</feature>